<feature type="non-terminal residue" evidence="1">
    <location>
        <position position="45"/>
    </location>
</feature>
<sequence>SKSSFQVFELLNLQNRKYEILYNFLSSFNRLGDTVFRSSSNKCIN</sequence>
<reference evidence="1" key="1">
    <citation type="submission" date="2021-06" db="EMBL/GenBank/DDBJ databases">
        <authorList>
            <person name="Kallberg Y."/>
            <person name="Tangrot J."/>
            <person name="Rosling A."/>
        </authorList>
    </citation>
    <scope>NUCLEOTIDE SEQUENCE</scope>
    <source>
        <strain evidence="1">CL551</strain>
    </source>
</reference>
<evidence type="ECO:0000313" key="1">
    <source>
        <dbReference type="EMBL" id="CAG8777659.1"/>
    </source>
</evidence>
<dbReference type="Proteomes" id="UP000789342">
    <property type="component" value="Unassembled WGS sequence"/>
</dbReference>
<dbReference type="AlphaFoldDB" id="A0A9N9JEE5"/>
<name>A0A9N9JEE5_9GLOM</name>
<gene>
    <name evidence="1" type="ORF">AMORRO_LOCUS17053</name>
</gene>
<keyword evidence="2" id="KW-1185">Reference proteome</keyword>
<evidence type="ECO:0000313" key="2">
    <source>
        <dbReference type="Proteomes" id="UP000789342"/>
    </source>
</evidence>
<proteinExistence type="predicted"/>
<accession>A0A9N9JEE5</accession>
<protein>
    <submittedName>
        <fullName evidence="1">11385_t:CDS:1</fullName>
    </submittedName>
</protein>
<organism evidence="1 2">
    <name type="scientific">Acaulospora morrowiae</name>
    <dbReference type="NCBI Taxonomy" id="94023"/>
    <lineage>
        <taxon>Eukaryota</taxon>
        <taxon>Fungi</taxon>
        <taxon>Fungi incertae sedis</taxon>
        <taxon>Mucoromycota</taxon>
        <taxon>Glomeromycotina</taxon>
        <taxon>Glomeromycetes</taxon>
        <taxon>Diversisporales</taxon>
        <taxon>Acaulosporaceae</taxon>
        <taxon>Acaulospora</taxon>
    </lineage>
</organism>
<comment type="caution">
    <text evidence="1">The sequence shown here is derived from an EMBL/GenBank/DDBJ whole genome shotgun (WGS) entry which is preliminary data.</text>
</comment>
<dbReference type="EMBL" id="CAJVPV010050347">
    <property type="protein sequence ID" value="CAG8777659.1"/>
    <property type="molecule type" value="Genomic_DNA"/>
</dbReference>
<feature type="non-terminal residue" evidence="1">
    <location>
        <position position="1"/>
    </location>
</feature>